<keyword evidence="2" id="KW-1185">Reference proteome</keyword>
<organism evidence="1 2">
    <name type="scientific">Endocarpon pusillum (strain Z07020 / HMAS-L-300199)</name>
    <name type="common">Lichen-forming fungus</name>
    <dbReference type="NCBI Taxonomy" id="1263415"/>
    <lineage>
        <taxon>Eukaryota</taxon>
        <taxon>Fungi</taxon>
        <taxon>Dikarya</taxon>
        <taxon>Ascomycota</taxon>
        <taxon>Pezizomycotina</taxon>
        <taxon>Eurotiomycetes</taxon>
        <taxon>Chaetothyriomycetidae</taxon>
        <taxon>Verrucariales</taxon>
        <taxon>Verrucariaceae</taxon>
        <taxon>Endocarpon</taxon>
    </lineage>
</organism>
<dbReference type="AlphaFoldDB" id="U1HIH0"/>
<dbReference type="Proteomes" id="UP000019373">
    <property type="component" value="Unassembled WGS sequence"/>
</dbReference>
<gene>
    <name evidence="1" type="ORF">EPUS_05725</name>
</gene>
<sequence>MDCSADGLLSNLELVLHAHGVKGLQDRLRHLASLRSLPLGNFTLASDRDRSALVSAVALRAQAAMGNSDQDLFETSLHCLSVILSFISMGKVELWSEGEPLPDELDMIRKTYMNSLQGSHFTTWPSYFVVFRLAYPSMTEFWVKWLHEASLGLETPSSTNLCTSFLECLFDQSSECQKSLGGLTLSHPSPNIRHQFVRIASGLMKKLSFKKVAGFCCMQGEVGVREKKPVHS</sequence>
<evidence type="ECO:0000313" key="2">
    <source>
        <dbReference type="Proteomes" id="UP000019373"/>
    </source>
</evidence>
<dbReference type="EMBL" id="KE721500">
    <property type="protein sequence ID" value="ERF68664.1"/>
    <property type="molecule type" value="Genomic_DNA"/>
</dbReference>
<dbReference type="RefSeq" id="XP_007805648.1">
    <property type="nucleotide sequence ID" value="XM_007807457.1"/>
</dbReference>
<dbReference type="HOGENOM" id="CLU_1194883_0_0_1"/>
<evidence type="ECO:0000313" key="1">
    <source>
        <dbReference type="EMBL" id="ERF68664.1"/>
    </source>
</evidence>
<reference evidence="2" key="1">
    <citation type="journal article" date="2014" name="BMC Genomics">
        <title>Genome characteristics reveal the impact of lichenization on lichen-forming fungus Endocarpon pusillum Hedwig (Verrucariales, Ascomycota).</title>
        <authorList>
            <person name="Wang Y.-Y."/>
            <person name="Liu B."/>
            <person name="Zhang X.-Y."/>
            <person name="Zhou Q.-M."/>
            <person name="Zhang T."/>
            <person name="Li H."/>
            <person name="Yu Y.-F."/>
            <person name="Zhang X.-L."/>
            <person name="Hao X.-Y."/>
            <person name="Wang M."/>
            <person name="Wang L."/>
            <person name="Wei J.-C."/>
        </authorList>
    </citation>
    <scope>NUCLEOTIDE SEQUENCE [LARGE SCALE GENOMIC DNA]</scope>
    <source>
        <strain evidence="2">Z07020 / HMAS-L-300199</strain>
    </source>
</reference>
<dbReference type="GeneID" id="19240673"/>
<dbReference type="InterPro" id="IPR018247">
    <property type="entry name" value="EF_Hand_1_Ca_BS"/>
</dbReference>
<name>U1HIH0_ENDPU</name>
<protein>
    <submittedName>
        <fullName evidence="1">Uncharacterized protein</fullName>
    </submittedName>
</protein>
<accession>U1HIH0</accession>
<proteinExistence type="predicted"/>
<dbReference type="PROSITE" id="PS00018">
    <property type="entry name" value="EF_HAND_1"/>
    <property type="match status" value="1"/>
</dbReference>